<dbReference type="OrthoDB" id="297682at2759"/>
<name>A0A8S1XX15_PAROT</name>
<reference evidence="2" key="1">
    <citation type="submission" date="2021-01" db="EMBL/GenBank/DDBJ databases">
        <authorList>
            <consortium name="Genoscope - CEA"/>
            <person name="William W."/>
        </authorList>
    </citation>
    <scope>NUCLEOTIDE SEQUENCE</scope>
</reference>
<evidence type="ECO:0000313" key="3">
    <source>
        <dbReference type="Proteomes" id="UP000683925"/>
    </source>
</evidence>
<feature type="compositionally biased region" description="Basic and acidic residues" evidence="1">
    <location>
        <begin position="334"/>
        <end position="352"/>
    </location>
</feature>
<dbReference type="OMA" id="VYNQIEH"/>
<comment type="caution">
    <text evidence="2">The sequence shown here is derived from an EMBL/GenBank/DDBJ whole genome shotgun (WGS) entry which is preliminary data.</text>
</comment>
<protein>
    <submittedName>
        <fullName evidence="2">Uncharacterized protein</fullName>
    </submittedName>
</protein>
<evidence type="ECO:0000313" key="2">
    <source>
        <dbReference type="EMBL" id="CAD8206091.1"/>
    </source>
</evidence>
<accession>A0A8S1XX15</accession>
<evidence type="ECO:0000256" key="1">
    <source>
        <dbReference type="SAM" id="MobiDB-lite"/>
    </source>
</evidence>
<dbReference type="AlphaFoldDB" id="A0A8S1XX15"/>
<feature type="region of interest" description="Disordered" evidence="1">
    <location>
        <begin position="324"/>
        <end position="354"/>
    </location>
</feature>
<dbReference type="EMBL" id="CAJJDP010000138">
    <property type="protein sequence ID" value="CAD8206091.1"/>
    <property type="molecule type" value="Genomic_DNA"/>
</dbReference>
<sequence>MKLSFSECSLLSSVKNGDLGLITHLIEELAKSVSTFLQIQIKSDNNFRQQLYTFTFQFIIQALQGQSIDPQIASNPPQQQNIIVEIIKAIKEFKIELFDLAAQNPNMSFFDFLVTQQFNDLYDILTASEKQLNGQLEPITPKKLKQEMPSKLLFPELYFQDDIVKKRSMSASHSTSSKQLQQNNIELDFALLQQFVYNQIEHKQDSPKAKNKQNPQLFSFDSTFVRDLPLSKYNAISNFDEQFNFTLQKSQEDAIQTSRFESQRIDEEEYFGTDQSSSDINLTLDRSYRDWDVRFRQLAEKEKQVAQRELKTIIQEKHLLNRTRSQRMISPNSKEQDHDLINRPNHESKPFLDAKSTLKFKQKQKKTSINERPDVFII</sequence>
<gene>
    <name evidence="2" type="ORF">POCTA_138.1.T1370037</name>
</gene>
<dbReference type="Proteomes" id="UP000683925">
    <property type="component" value="Unassembled WGS sequence"/>
</dbReference>
<proteinExistence type="predicted"/>
<organism evidence="2 3">
    <name type="scientific">Paramecium octaurelia</name>
    <dbReference type="NCBI Taxonomy" id="43137"/>
    <lineage>
        <taxon>Eukaryota</taxon>
        <taxon>Sar</taxon>
        <taxon>Alveolata</taxon>
        <taxon>Ciliophora</taxon>
        <taxon>Intramacronucleata</taxon>
        <taxon>Oligohymenophorea</taxon>
        <taxon>Peniculida</taxon>
        <taxon>Parameciidae</taxon>
        <taxon>Paramecium</taxon>
    </lineage>
</organism>
<keyword evidence="3" id="KW-1185">Reference proteome</keyword>